<dbReference type="Proteomes" id="UP001279642">
    <property type="component" value="Unassembled WGS sequence"/>
</dbReference>
<dbReference type="PANTHER" id="PTHR41368:SF1">
    <property type="entry name" value="PROTEIN YGHO"/>
    <property type="match status" value="1"/>
</dbReference>
<dbReference type="RefSeq" id="WP_320508191.1">
    <property type="nucleotide sequence ID" value="NZ_JAXCLW010000002.1"/>
</dbReference>
<dbReference type="PANTHER" id="PTHR41368">
    <property type="entry name" value="PROTEIN YGHO"/>
    <property type="match status" value="1"/>
</dbReference>
<sequence length="391" mass="43763">MLANQMPAVAKDSGSVVVSPVSGKSDLKHFIELPKRLYREQPGYVAPLDIERAETLDPGKNPYFRHAEVQLFLAWRGDKPVGRISVQICKLYQERYGDRTGHFGFIDAIDDLEVYAALMAAAEDWLSQRGMLRILGPLSFSTNEESGLLIDGFNALPMLMMPYHAPYAGFRLEECGYGKAKDLIAYDVDKTTYQAVGSNRLLDKVKAEGRVRVRPLNMKHYHRDLALALDIFNDAWSENWGMIPFTQAEIEAAAAGLKPLIDPKLVAIAEVDGEAAGMLVCVPNLMEAIADLDGSLLPLGWIKLIWRLKVGRLKTARVPLMGIRRKHHGTLLGATLLPLMFAAIKDHFLSRGLERVELSWILEDNLPMRRVCEGVGAKAYKTYRLYEKRLG</sequence>
<dbReference type="InterPro" id="IPR016181">
    <property type="entry name" value="Acyl_CoA_acyltransferase"/>
</dbReference>
<name>A0ABU5EBC4_9PROT</name>
<organism evidence="2 3">
    <name type="scientific">Dongia soli</name>
    <dbReference type="NCBI Taxonomy" id="600628"/>
    <lineage>
        <taxon>Bacteria</taxon>
        <taxon>Pseudomonadati</taxon>
        <taxon>Pseudomonadota</taxon>
        <taxon>Alphaproteobacteria</taxon>
        <taxon>Rhodospirillales</taxon>
        <taxon>Dongiaceae</taxon>
        <taxon>Dongia</taxon>
    </lineage>
</organism>
<evidence type="ECO:0000313" key="2">
    <source>
        <dbReference type="EMBL" id="MDY0883146.1"/>
    </source>
</evidence>
<reference evidence="2 3" key="1">
    <citation type="journal article" date="2016" name="Antonie Van Leeuwenhoek">
        <title>Dongia soli sp. nov., isolated from soil from Dokdo, Korea.</title>
        <authorList>
            <person name="Kim D.U."/>
            <person name="Lee H."/>
            <person name="Kim H."/>
            <person name="Kim S.G."/>
            <person name="Ka J.O."/>
        </authorList>
    </citation>
    <scope>NUCLEOTIDE SEQUENCE [LARGE SCALE GENOMIC DNA]</scope>
    <source>
        <strain evidence="2 3">D78</strain>
    </source>
</reference>
<feature type="domain" description="N-acetyltransferase" evidence="1">
    <location>
        <begin position="211"/>
        <end position="391"/>
    </location>
</feature>
<keyword evidence="3" id="KW-1185">Reference proteome</keyword>
<dbReference type="EMBL" id="JAXCLW010000002">
    <property type="protein sequence ID" value="MDY0883146.1"/>
    <property type="molecule type" value="Genomic_DNA"/>
</dbReference>
<proteinExistence type="predicted"/>
<comment type="caution">
    <text evidence="2">The sequence shown here is derived from an EMBL/GenBank/DDBJ whole genome shotgun (WGS) entry which is preliminary data.</text>
</comment>
<dbReference type="Gene3D" id="3.40.630.30">
    <property type="match status" value="1"/>
</dbReference>
<evidence type="ECO:0000313" key="3">
    <source>
        <dbReference type="Proteomes" id="UP001279642"/>
    </source>
</evidence>
<gene>
    <name evidence="2" type="ORF">SMD27_09840</name>
</gene>
<accession>A0ABU5EBC4</accession>
<evidence type="ECO:0000259" key="1">
    <source>
        <dbReference type="PROSITE" id="PS51186"/>
    </source>
</evidence>
<dbReference type="SUPFAM" id="SSF55729">
    <property type="entry name" value="Acyl-CoA N-acyltransferases (Nat)"/>
    <property type="match status" value="1"/>
</dbReference>
<protein>
    <submittedName>
        <fullName evidence="2">dATP pyrophosphohydrolase</fullName>
    </submittedName>
</protein>
<dbReference type="InterPro" id="IPR000182">
    <property type="entry name" value="GNAT_dom"/>
</dbReference>
<dbReference type="InterPro" id="IPR039968">
    <property type="entry name" value="BcerS-like"/>
</dbReference>
<dbReference type="PROSITE" id="PS51186">
    <property type="entry name" value="GNAT"/>
    <property type="match status" value="1"/>
</dbReference>